<organism evidence="3">
    <name type="scientific">Bradyrhizobium quebecense</name>
    <dbReference type="NCBI Taxonomy" id="2748629"/>
    <lineage>
        <taxon>Bacteria</taxon>
        <taxon>Pseudomonadati</taxon>
        <taxon>Pseudomonadota</taxon>
        <taxon>Alphaproteobacteria</taxon>
        <taxon>Hyphomicrobiales</taxon>
        <taxon>Nitrobacteraceae</taxon>
        <taxon>Bradyrhizobium</taxon>
    </lineage>
</organism>
<evidence type="ECO:0000313" key="3">
    <source>
        <dbReference type="EMBL" id="NVL11011.1"/>
    </source>
</evidence>
<feature type="compositionally biased region" description="Polar residues" evidence="1">
    <location>
        <begin position="76"/>
        <end position="86"/>
    </location>
</feature>
<feature type="compositionally biased region" description="Pro residues" evidence="1">
    <location>
        <begin position="326"/>
        <end position="342"/>
    </location>
</feature>
<dbReference type="PRINTS" id="PR01217">
    <property type="entry name" value="PRICHEXTENSN"/>
</dbReference>
<proteinExistence type="predicted"/>
<feature type="compositionally biased region" description="Basic and acidic residues" evidence="1">
    <location>
        <begin position="231"/>
        <end position="244"/>
    </location>
</feature>
<feature type="compositionally biased region" description="Basic and acidic residues" evidence="1">
    <location>
        <begin position="367"/>
        <end position="376"/>
    </location>
</feature>
<feature type="region of interest" description="Disordered" evidence="1">
    <location>
        <begin position="56"/>
        <end position="100"/>
    </location>
</feature>
<sequence>MRLTGWVLLLIGGLLCATISWAALGFLLMGIGLISLQVAERRRRLGDDAVPAAAGGFTPPRLSAGLQPPTLDPVSGQDTGQDTGPQRQPRRVAWPDKNGDAPYDRHAWRRLVESDPDLAQLAKVLADYGPQYVDELAASYLAAPDKSRLGAIVDGIIARARDGQPAPPPAPVEASRPLPPPRPEPKQVAAPAAKPATSPSNPADALEASLLTTVEEASARIAAERAGLFKPAREPGKEPGKATDTRPSTASQREPLFGRAPRAARPAEPPPMPAAPPPVPTETPADLEASLIAAVSEAAARRADTFKPVAEPTPTQREPEIRAVAPPKPVAPPPANTPPAKTPPVKTAADHLDETLLAALAEISGQKFKDEPKPDAASKGPPAEDGLSDMIKKFAPDSSFLRKQ</sequence>
<keyword evidence="2" id="KW-0472">Membrane</keyword>
<feature type="transmembrane region" description="Helical" evidence="2">
    <location>
        <begin position="6"/>
        <end position="34"/>
    </location>
</feature>
<keyword evidence="2" id="KW-0812">Transmembrane</keyword>
<dbReference type="RefSeq" id="WP_176534037.1">
    <property type="nucleotide sequence ID" value="NZ_CP088022.1"/>
</dbReference>
<reference evidence="3" key="1">
    <citation type="submission" date="2020-06" db="EMBL/GenBank/DDBJ databases">
        <title>Whole Genome Sequence of Bradyrhizobium sp. Strain 66S1MB.</title>
        <authorList>
            <person name="Bromfield E."/>
            <person name="Cloutier S."/>
        </authorList>
    </citation>
    <scope>NUCLEOTIDE SEQUENCE</scope>
    <source>
        <strain evidence="3">66S1MB</strain>
    </source>
</reference>
<gene>
    <name evidence="3" type="ORF">HU230_36260</name>
</gene>
<feature type="region of interest" description="Disordered" evidence="1">
    <location>
        <begin position="363"/>
        <end position="404"/>
    </location>
</feature>
<feature type="compositionally biased region" description="Pro residues" evidence="1">
    <location>
        <begin position="267"/>
        <end position="281"/>
    </location>
</feature>
<feature type="compositionally biased region" description="Low complexity" evidence="1">
    <location>
        <begin position="282"/>
        <end position="298"/>
    </location>
</feature>
<feature type="region of interest" description="Disordered" evidence="1">
    <location>
        <begin position="161"/>
        <end position="211"/>
    </location>
</feature>
<accession>A0A974AGQ8</accession>
<evidence type="ECO:0000256" key="1">
    <source>
        <dbReference type="SAM" id="MobiDB-lite"/>
    </source>
</evidence>
<feature type="region of interest" description="Disordered" evidence="1">
    <location>
        <begin position="225"/>
        <end position="347"/>
    </location>
</feature>
<feature type="compositionally biased region" description="Low complexity" evidence="1">
    <location>
        <begin position="186"/>
        <end position="203"/>
    </location>
</feature>
<dbReference type="EMBL" id="JABWSX010000001">
    <property type="protein sequence ID" value="NVL11011.1"/>
    <property type="molecule type" value="Genomic_DNA"/>
</dbReference>
<name>A0A974AGQ8_9BRAD</name>
<feature type="compositionally biased region" description="Pro residues" evidence="1">
    <location>
        <begin position="165"/>
        <end position="182"/>
    </location>
</feature>
<keyword evidence="2" id="KW-1133">Transmembrane helix</keyword>
<dbReference type="AlphaFoldDB" id="A0A974AGQ8"/>
<comment type="caution">
    <text evidence="3">The sequence shown here is derived from an EMBL/GenBank/DDBJ whole genome shotgun (WGS) entry which is preliminary data.</text>
</comment>
<evidence type="ECO:0000256" key="2">
    <source>
        <dbReference type="SAM" id="Phobius"/>
    </source>
</evidence>
<protein>
    <submittedName>
        <fullName evidence="3">Uncharacterized protein</fullName>
    </submittedName>
</protein>